<proteinExistence type="predicted"/>
<dbReference type="GO" id="GO:0005829">
    <property type="term" value="C:cytosol"/>
    <property type="evidence" value="ECO:0007669"/>
    <property type="project" value="TreeGrafter"/>
</dbReference>
<protein>
    <submittedName>
        <fullName evidence="3">Glycosyltransferase family 9 protein</fullName>
    </submittedName>
</protein>
<keyword evidence="4" id="KW-1185">Reference proteome</keyword>
<dbReference type="SUPFAM" id="SSF53756">
    <property type="entry name" value="UDP-Glycosyltransferase/glycogen phosphorylase"/>
    <property type="match status" value="1"/>
</dbReference>
<dbReference type="EMBL" id="JACVDC010000040">
    <property type="protein sequence ID" value="MBC9796913.1"/>
    <property type="molecule type" value="Genomic_DNA"/>
</dbReference>
<evidence type="ECO:0000313" key="4">
    <source>
        <dbReference type="Proteomes" id="UP000653730"/>
    </source>
</evidence>
<gene>
    <name evidence="3" type="ORF">IBL28_13110</name>
</gene>
<dbReference type="InterPro" id="IPR051199">
    <property type="entry name" value="LPS_LOS_Heptosyltrfase"/>
</dbReference>
<sequence length="338" mass="38590">MGDVAMTVPVLHALVQQHPEVRVTVLSRAFFKPLFEDIPRISFYQADIRGRHKGVRGLYKLYRELKALKINAVADLHNVLRSNVLKTFFRAGRFPVVQIDKGRSEKRALTRSREKKFRQLTSTHQRYADVFARLGYAVDLSRPVFSPKLELSPEIWNNLGRENRAERGEQWIGIAPFAAFEGKMYPLDLMEKVLEKLDRKGKYTLLLFGGGKKEEQVLQALQSKYENAVSIAGKLSFKQELRLISNLDLMVAMDSGNAHLAAMYGVKTITLWGVTHPYAGFYPFGQDRDYALLADRKKFPLIPTSVYGKKLPEGYENAMRTISPEKVEEKILQVLTAR</sequence>
<dbReference type="Gene3D" id="3.40.50.2000">
    <property type="entry name" value="Glycogen Phosphorylase B"/>
    <property type="match status" value="2"/>
</dbReference>
<evidence type="ECO:0000256" key="2">
    <source>
        <dbReference type="ARBA" id="ARBA00022679"/>
    </source>
</evidence>
<name>A0A926Q2V3_9FLAO</name>
<accession>A0A926Q2V3</accession>
<keyword evidence="1" id="KW-0328">Glycosyltransferase</keyword>
<dbReference type="GO" id="GO:0009244">
    <property type="term" value="P:lipopolysaccharide core region biosynthetic process"/>
    <property type="evidence" value="ECO:0007669"/>
    <property type="project" value="TreeGrafter"/>
</dbReference>
<evidence type="ECO:0000313" key="3">
    <source>
        <dbReference type="EMBL" id="MBC9796913.1"/>
    </source>
</evidence>
<reference evidence="3 4" key="1">
    <citation type="submission" date="2020-09" db="EMBL/GenBank/DDBJ databases">
        <title>Sinomicrobium weinanense sp. nov., a halophilic bacteria isolated from saline-alkali soil.</title>
        <authorList>
            <person name="Wu P."/>
            <person name="Ren H."/>
            <person name="Mei Y."/>
            <person name="Liang Y."/>
            <person name="Chen Z."/>
        </authorList>
    </citation>
    <scope>NUCLEOTIDE SEQUENCE [LARGE SCALE GENOMIC DNA]</scope>
    <source>
        <strain evidence="3 4">FJxs</strain>
    </source>
</reference>
<organism evidence="3 4">
    <name type="scientific">Sinomicrobium weinanense</name>
    <dbReference type="NCBI Taxonomy" id="2842200"/>
    <lineage>
        <taxon>Bacteria</taxon>
        <taxon>Pseudomonadati</taxon>
        <taxon>Bacteroidota</taxon>
        <taxon>Flavobacteriia</taxon>
        <taxon>Flavobacteriales</taxon>
        <taxon>Flavobacteriaceae</taxon>
        <taxon>Sinomicrobium</taxon>
    </lineage>
</organism>
<dbReference type="CDD" id="cd03789">
    <property type="entry name" value="GT9_LPS_heptosyltransferase"/>
    <property type="match status" value="1"/>
</dbReference>
<dbReference type="AlphaFoldDB" id="A0A926Q2V3"/>
<dbReference type="Proteomes" id="UP000653730">
    <property type="component" value="Unassembled WGS sequence"/>
</dbReference>
<comment type="caution">
    <text evidence="3">The sequence shown here is derived from an EMBL/GenBank/DDBJ whole genome shotgun (WGS) entry which is preliminary data.</text>
</comment>
<keyword evidence="2" id="KW-0808">Transferase</keyword>
<dbReference type="GO" id="GO:0008713">
    <property type="term" value="F:ADP-heptose-lipopolysaccharide heptosyltransferase activity"/>
    <property type="evidence" value="ECO:0007669"/>
    <property type="project" value="TreeGrafter"/>
</dbReference>
<dbReference type="PANTHER" id="PTHR30160">
    <property type="entry name" value="TETRAACYLDISACCHARIDE 4'-KINASE-RELATED"/>
    <property type="match status" value="1"/>
</dbReference>
<dbReference type="InterPro" id="IPR002201">
    <property type="entry name" value="Glyco_trans_9"/>
</dbReference>
<dbReference type="Pfam" id="PF01075">
    <property type="entry name" value="Glyco_transf_9"/>
    <property type="match status" value="1"/>
</dbReference>
<dbReference type="PANTHER" id="PTHR30160:SF22">
    <property type="entry name" value="LIPOPOLYSACCHARIDE CORE BIOSYNTHESIS PROTEIN"/>
    <property type="match status" value="1"/>
</dbReference>
<evidence type="ECO:0000256" key="1">
    <source>
        <dbReference type="ARBA" id="ARBA00022676"/>
    </source>
</evidence>